<gene>
    <name evidence="2" type="ORF">AMHIJAGA_00478</name>
</gene>
<protein>
    <recommendedName>
        <fullName evidence="4">TIR domain-containing protein</fullName>
    </recommendedName>
</protein>
<evidence type="ECO:0000313" key="1">
    <source>
        <dbReference type="EMBL" id="SPB23364.1"/>
    </source>
</evidence>
<proteinExistence type="predicted"/>
<dbReference type="Gene3D" id="3.40.50.10140">
    <property type="entry name" value="Toll/interleukin-1 receptor homology (TIR) domain"/>
    <property type="match status" value="1"/>
</dbReference>
<evidence type="ECO:0000313" key="3">
    <source>
        <dbReference type="Proteomes" id="UP000279235"/>
    </source>
</evidence>
<accession>A0A2X0QZ74</accession>
<name>A0A2X0QZ74_9LACT</name>
<evidence type="ECO:0008006" key="4">
    <source>
        <dbReference type="Google" id="ProtNLM"/>
    </source>
</evidence>
<dbReference type="Proteomes" id="UP000279235">
    <property type="component" value="Unassembled WGS sequence"/>
</dbReference>
<dbReference type="EMBL" id="OGTW01000010">
    <property type="protein sequence ID" value="SPB23364.1"/>
    <property type="molecule type" value="Genomic_DNA"/>
</dbReference>
<dbReference type="SUPFAM" id="SSF52200">
    <property type="entry name" value="Toll/Interleukin receptor TIR domain"/>
    <property type="match status" value="1"/>
</dbReference>
<evidence type="ECO:0000313" key="2">
    <source>
        <dbReference type="EMBL" id="SPS10558.1"/>
    </source>
</evidence>
<reference evidence="1" key="1">
    <citation type="submission" date="2018-01" db="EMBL/GenBank/DDBJ databases">
        <authorList>
            <person name="Gaut B.S."/>
            <person name="Morton B.R."/>
            <person name="Clegg M.T."/>
            <person name="Duvall M.R."/>
        </authorList>
    </citation>
    <scope>NUCLEOTIDE SEQUENCE</scope>
    <source>
        <strain evidence="1">Lactococcus lactis</strain>
    </source>
</reference>
<reference evidence="3" key="3">
    <citation type="submission" date="2018-05" db="EMBL/GenBank/DDBJ databases">
        <authorList>
            <person name="Duru I."/>
        </authorList>
    </citation>
    <scope>NUCLEOTIDE SEQUENCE [LARGE SCALE GENOMIC DNA]</scope>
</reference>
<reference evidence="2" key="2">
    <citation type="submission" date="2018-05" db="EMBL/GenBank/DDBJ databases">
        <authorList>
            <person name="Lanie J.A."/>
            <person name="Ng W.-L."/>
            <person name="Kazmierczak K.M."/>
            <person name="Andrzejewski T.M."/>
            <person name="Davidsen T.M."/>
            <person name="Wayne K.J."/>
            <person name="Tettelin H."/>
            <person name="Glass J.I."/>
            <person name="Rusch D."/>
            <person name="Podicherti R."/>
            <person name="Tsui H.-C.T."/>
            <person name="Winkler M.E."/>
        </authorList>
    </citation>
    <scope>NUCLEOTIDE SEQUENCE</scope>
    <source>
        <strain evidence="2">Lactococcus lactis</strain>
    </source>
</reference>
<organism evidence="2 3">
    <name type="scientific">Lactococcus lactis</name>
    <dbReference type="NCBI Taxonomy" id="1358"/>
    <lineage>
        <taxon>Bacteria</taxon>
        <taxon>Bacillati</taxon>
        <taxon>Bacillota</taxon>
        <taxon>Bacilli</taxon>
        <taxon>Lactobacillales</taxon>
        <taxon>Streptococcaceae</taxon>
        <taxon>Lactococcus</taxon>
    </lineage>
</organism>
<dbReference type="AlphaFoldDB" id="A0A2X0QZ74"/>
<sequence length="272" mass="31904">MFKGFNLELGMQEPQAFLGINDLDIQRYDEHIEDLRKKLNRSIDERVELPRNEDDSIDASRLINDWFPDYKPDVFISHSHSDERTAKRIACWLKKNFDLNAFIDSTVWGNSNDLLKRIDNKYCVTKIDKNGNKTYDYNIRNFTTSHVHMMLSTALNDMIYASECVLFLNTPKSVQTAEIKDKKTNSPWIYSELKTACIVEKICPRYKVREAVFHKGMPIENVRMMPDVLYPVEEQLSTFESLGSKNLIQWETEYRANESVHPLDCLYKLDKI</sequence>
<dbReference type="RefSeq" id="WP_095345252.1">
    <property type="nucleotide sequence ID" value="NZ_CP084189.1"/>
</dbReference>
<dbReference type="EMBL" id="OGTW02000010">
    <property type="protein sequence ID" value="SPS10558.1"/>
    <property type="molecule type" value="Genomic_DNA"/>
</dbReference>
<dbReference type="InterPro" id="IPR035897">
    <property type="entry name" value="Toll_tir_struct_dom_sf"/>
</dbReference>